<dbReference type="NCBIfam" id="NF037970">
    <property type="entry name" value="vanZ_1"/>
    <property type="match status" value="1"/>
</dbReference>
<evidence type="ECO:0000256" key="1">
    <source>
        <dbReference type="SAM" id="Phobius"/>
    </source>
</evidence>
<dbReference type="EMBL" id="QASA01000001">
    <property type="protein sequence ID" value="RDC64663.1"/>
    <property type="molecule type" value="Genomic_DNA"/>
</dbReference>
<dbReference type="Pfam" id="PF04892">
    <property type="entry name" value="VanZ"/>
    <property type="match status" value="1"/>
</dbReference>
<dbReference type="AlphaFoldDB" id="A0A369QIC8"/>
<keyword evidence="1" id="KW-0472">Membrane</keyword>
<feature type="transmembrane region" description="Helical" evidence="1">
    <location>
        <begin position="103"/>
        <end position="120"/>
    </location>
</feature>
<sequence length="133" mass="15073">MLFRKPYFPALSWAVIILILTLLPPQALPKVPDWSLTSIHSLAHLFIFMTWAFLLLTGFFRAATSGKYNRIWVTFILAVSYGALIEVLQGLMRLGRQPDIVDIFFNTLGALLGIAAFFLVKKFFVKEPLRAAK</sequence>
<proteinExistence type="predicted"/>
<dbReference type="PANTHER" id="PTHR28008:SF1">
    <property type="entry name" value="DOMAIN PROTEIN, PUTATIVE (AFU_ORTHOLOGUE AFUA_3G10980)-RELATED"/>
    <property type="match status" value="1"/>
</dbReference>
<reference evidence="3 4" key="1">
    <citation type="submission" date="2018-04" db="EMBL/GenBank/DDBJ databases">
        <title>Adhaeribacter sp. HMF7616 genome sequencing and assembly.</title>
        <authorList>
            <person name="Kang H."/>
            <person name="Kang J."/>
            <person name="Cha I."/>
            <person name="Kim H."/>
            <person name="Joh K."/>
        </authorList>
    </citation>
    <scope>NUCLEOTIDE SEQUENCE [LARGE SCALE GENOMIC DNA]</scope>
    <source>
        <strain evidence="3 4">HMF7616</strain>
    </source>
</reference>
<protein>
    <recommendedName>
        <fullName evidence="2">VanZ-like domain-containing protein</fullName>
    </recommendedName>
</protein>
<feature type="domain" description="VanZ-like" evidence="2">
    <location>
        <begin position="41"/>
        <end position="120"/>
    </location>
</feature>
<feature type="transmembrane region" description="Helical" evidence="1">
    <location>
        <begin position="71"/>
        <end position="91"/>
    </location>
</feature>
<name>A0A369QIC8_9BACT</name>
<dbReference type="InterPro" id="IPR006976">
    <property type="entry name" value="VanZ-like"/>
</dbReference>
<dbReference type="PANTHER" id="PTHR28008">
    <property type="entry name" value="DOMAIN PROTEIN, PUTATIVE (AFU_ORTHOLOGUE AFUA_3G10980)-RELATED"/>
    <property type="match status" value="1"/>
</dbReference>
<dbReference type="Proteomes" id="UP000253919">
    <property type="component" value="Unassembled WGS sequence"/>
</dbReference>
<keyword evidence="1" id="KW-0812">Transmembrane</keyword>
<gene>
    <name evidence="3" type="ORF">AHMF7616_03279</name>
</gene>
<accession>A0A369QIC8</accession>
<keyword evidence="4" id="KW-1185">Reference proteome</keyword>
<evidence type="ECO:0000259" key="2">
    <source>
        <dbReference type="Pfam" id="PF04892"/>
    </source>
</evidence>
<evidence type="ECO:0000313" key="3">
    <source>
        <dbReference type="EMBL" id="RDC64663.1"/>
    </source>
</evidence>
<evidence type="ECO:0000313" key="4">
    <source>
        <dbReference type="Proteomes" id="UP000253919"/>
    </source>
</evidence>
<comment type="caution">
    <text evidence="3">The sequence shown here is derived from an EMBL/GenBank/DDBJ whole genome shotgun (WGS) entry which is preliminary data.</text>
</comment>
<feature type="transmembrane region" description="Helical" evidence="1">
    <location>
        <begin position="39"/>
        <end position="59"/>
    </location>
</feature>
<keyword evidence="1" id="KW-1133">Transmembrane helix</keyword>
<organism evidence="3 4">
    <name type="scientific">Adhaeribacter pallidiroseus</name>
    <dbReference type="NCBI Taxonomy" id="2072847"/>
    <lineage>
        <taxon>Bacteria</taxon>
        <taxon>Pseudomonadati</taxon>
        <taxon>Bacteroidota</taxon>
        <taxon>Cytophagia</taxon>
        <taxon>Cytophagales</taxon>
        <taxon>Hymenobacteraceae</taxon>
        <taxon>Adhaeribacter</taxon>
    </lineage>
</organism>